<protein>
    <submittedName>
        <fullName evidence="4">Glucosamine-6-phosphate deaminase</fullName>
        <ecNumber evidence="4">3.5.99.6</ecNumber>
    </submittedName>
</protein>
<dbReference type="Pfam" id="PF01182">
    <property type="entry name" value="Glucosamine_iso"/>
    <property type="match status" value="1"/>
</dbReference>
<dbReference type="PANTHER" id="PTHR11280">
    <property type="entry name" value="GLUCOSAMINE-6-PHOSPHATE ISOMERASE"/>
    <property type="match status" value="1"/>
</dbReference>
<dbReference type="InterPro" id="IPR037171">
    <property type="entry name" value="NagB/RpiA_transferase-like"/>
</dbReference>
<sequence>MIDCKVFADKAAASVWAASQICDMIRDNPTANLGVATGSSPADVYAEIARQVHADSIDVTRLRAFALDEYLGLDTTHPQSYHYFIDEHVTKQIGLAPQNVRVPFAEGHSTGDVIDDYDAEIADAGGIDLQILGIGSNGHIAFNEPGTPFDSVTHVEPLTQSTRADNRRFFDHTAEVPILSVTQGIGTIMNARRIILLAFGENKAEAVRDSVRGPVTEDVPASVLQNHPNVVFALDEAAASLL</sequence>
<dbReference type="GO" id="GO:0006043">
    <property type="term" value="P:glucosamine catabolic process"/>
    <property type="evidence" value="ECO:0007669"/>
    <property type="project" value="TreeGrafter"/>
</dbReference>
<dbReference type="GO" id="GO:0005975">
    <property type="term" value="P:carbohydrate metabolic process"/>
    <property type="evidence" value="ECO:0007669"/>
    <property type="project" value="InterPro"/>
</dbReference>
<dbReference type="InterPro" id="IPR006148">
    <property type="entry name" value="Glc/Gal-6P_isomerase"/>
</dbReference>
<dbReference type="GO" id="GO:0019262">
    <property type="term" value="P:N-acetylneuraminate catabolic process"/>
    <property type="evidence" value="ECO:0007669"/>
    <property type="project" value="TreeGrafter"/>
</dbReference>
<dbReference type="Gene3D" id="3.40.50.1360">
    <property type="match status" value="1"/>
</dbReference>
<dbReference type="RefSeq" id="WP_062019428.1">
    <property type="nucleotide sequence ID" value="NZ_LQQC01000002.1"/>
</dbReference>
<dbReference type="EC" id="3.5.99.6" evidence="4"/>
<comment type="caution">
    <text evidence="4">The sequence shown here is derived from an EMBL/GenBank/DDBJ whole genome shotgun (WGS) entry which is preliminary data.</text>
</comment>
<evidence type="ECO:0000259" key="3">
    <source>
        <dbReference type="Pfam" id="PF01182"/>
    </source>
</evidence>
<keyword evidence="5" id="KW-1185">Reference proteome</keyword>
<evidence type="ECO:0000313" key="4">
    <source>
        <dbReference type="EMBL" id="KXZ59659.1"/>
    </source>
</evidence>
<dbReference type="PROSITE" id="PS01161">
    <property type="entry name" value="GLC_GALNAC_ISOMERASE"/>
    <property type="match status" value="1"/>
</dbReference>
<dbReference type="GO" id="GO:0006046">
    <property type="term" value="P:N-acetylglucosamine catabolic process"/>
    <property type="evidence" value="ECO:0007669"/>
    <property type="project" value="TreeGrafter"/>
</dbReference>
<dbReference type="EMBL" id="LQQC01000002">
    <property type="protein sequence ID" value="KXZ59659.1"/>
    <property type="molecule type" value="Genomic_DNA"/>
</dbReference>
<dbReference type="PANTHER" id="PTHR11280:SF5">
    <property type="entry name" value="GLUCOSAMINE-6-PHOSPHATE ISOMERASE"/>
    <property type="match status" value="1"/>
</dbReference>
<proteinExistence type="predicted"/>
<dbReference type="GO" id="GO:0042802">
    <property type="term" value="F:identical protein binding"/>
    <property type="evidence" value="ECO:0007669"/>
    <property type="project" value="TreeGrafter"/>
</dbReference>
<dbReference type="Proteomes" id="UP000243589">
    <property type="component" value="Unassembled WGS sequence"/>
</dbReference>
<reference evidence="4 5" key="1">
    <citation type="submission" date="2016-01" db="EMBL/GenBank/DDBJ databases">
        <title>Use of Whole Genome Sequencing to ascertain that Brevibacterium massiliense (Roux, Raoult 2009) is a later heterotypic synonym of Brevibacterium ravenspurgense (Mages 2008).</title>
        <authorList>
            <person name="Bernier A.-M."/>
            <person name="Burdz T."/>
            <person name="Huynh C."/>
            <person name="Pachecho A.L."/>
            <person name="Wiebe D."/>
            <person name="Bonner C."/>
            <person name="Bernard K."/>
        </authorList>
    </citation>
    <scope>NUCLEOTIDE SEQUENCE [LARGE SCALE GENOMIC DNA]</scope>
    <source>
        <strain evidence="4 5">CCUG56047</strain>
    </source>
</reference>
<feature type="domain" description="Glucosamine/galactosamine-6-phosphate isomerase" evidence="3">
    <location>
        <begin position="13"/>
        <end position="227"/>
    </location>
</feature>
<organism evidence="4 5">
    <name type="scientific">Brevibacterium ravenspurgense</name>
    <dbReference type="NCBI Taxonomy" id="479117"/>
    <lineage>
        <taxon>Bacteria</taxon>
        <taxon>Bacillati</taxon>
        <taxon>Actinomycetota</taxon>
        <taxon>Actinomycetes</taxon>
        <taxon>Micrococcales</taxon>
        <taxon>Brevibacteriaceae</taxon>
        <taxon>Brevibacterium</taxon>
    </lineage>
</organism>
<dbReference type="CDD" id="cd01399">
    <property type="entry name" value="GlcN6P_deaminase"/>
    <property type="match status" value="1"/>
</dbReference>
<name>A0A150HC27_9MICO</name>
<keyword evidence="1 4" id="KW-0378">Hydrolase</keyword>
<evidence type="ECO:0000256" key="2">
    <source>
        <dbReference type="ARBA" id="ARBA00023277"/>
    </source>
</evidence>
<dbReference type="GO" id="GO:0004342">
    <property type="term" value="F:glucosamine-6-phosphate deaminase activity"/>
    <property type="evidence" value="ECO:0007669"/>
    <property type="project" value="UniProtKB-EC"/>
</dbReference>
<dbReference type="InterPro" id="IPR004547">
    <property type="entry name" value="Glucosamine6P_isomerase"/>
</dbReference>
<keyword evidence="2" id="KW-0119">Carbohydrate metabolism</keyword>
<dbReference type="InterPro" id="IPR018321">
    <property type="entry name" value="Glucosamine6P_isomerase_CS"/>
</dbReference>
<accession>A0A150HC27</accession>
<evidence type="ECO:0000256" key="1">
    <source>
        <dbReference type="ARBA" id="ARBA00022801"/>
    </source>
</evidence>
<dbReference type="GO" id="GO:0005737">
    <property type="term" value="C:cytoplasm"/>
    <property type="evidence" value="ECO:0007669"/>
    <property type="project" value="TreeGrafter"/>
</dbReference>
<dbReference type="PATRIC" id="fig|479117.4.peg.127"/>
<evidence type="ECO:0000313" key="5">
    <source>
        <dbReference type="Proteomes" id="UP000243589"/>
    </source>
</evidence>
<dbReference type="AlphaFoldDB" id="A0A150HC27"/>
<gene>
    <name evidence="4" type="primary">nagB</name>
    <name evidence="4" type="ORF">Bravens_00129</name>
</gene>
<dbReference type="SUPFAM" id="SSF100950">
    <property type="entry name" value="NagB/RpiA/CoA transferase-like"/>
    <property type="match status" value="1"/>
</dbReference>